<sequence>MNCKGAGNASYLNNKGASSLGVVNATTAAPGVGQTGVVAGVKPIF</sequence>
<dbReference type="AlphaFoldDB" id="H1SCG9"/>
<dbReference type="RefSeq" id="WP_006161547.1">
    <property type="nucleotide sequence ID" value="NZ_AHJE01000082.1"/>
</dbReference>
<dbReference type="EMBL" id="AHJE01000082">
    <property type="protein sequence ID" value="EHP39794.1"/>
    <property type="molecule type" value="Genomic_DNA"/>
</dbReference>
<comment type="caution">
    <text evidence="1">The sequence shown here is derived from an EMBL/GenBank/DDBJ whole genome shotgun (WGS) entry which is preliminary data.</text>
</comment>
<dbReference type="Proteomes" id="UP000005808">
    <property type="component" value="Unassembled WGS sequence"/>
</dbReference>
<reference evidence="1 2" key="1">
    <citation type="journal article" date="2012" name="J. Bacteriol.">
        <title>De Novo Genome Project of Cupriavidus basilensis OR16.</title>
        <authorList>
            <person name="Cserhati M."/>
            <person name="Kriszt B."/>
            <person name="Szoboszlay S."/>
            <person name="Toth A."/>
            <person name="Szabo I."/>
            <person name="Tancsics A."/>
            <person name="Nagy I."/>
            <person name="Horvath B."/>
            <person name="Nagy I."/>
            <person name="Kukolya J."/>
        </authorList>
    </citation>
    <scope>NUCLEOTIDE SEQUENCE [LARGE SCALE GENOMIC DNA]</scope>
    <source>
        <strain evidence="1 2">OR16</strain>
    </source>
</reference>
<name>H1SCG9_9BURK</name>
<organism evidence="1 2">
    <name type="scientific">Cupriavidus basilensis OR16</name>
    <dbReference type="NCBI Taxonomy" id="1127483"/>
    <lineage>
        <taxon>Bacteria</taxon>
        <taxon>Pseudomonadati</taxon>
        <taxon>Pseudomonadota</taxon>
        <taxon>Betaproteobacteria</taxon>
        <taxon>Burkholderiales</taxon>
        <taxon>Burkholderiaceae</taxon>
        <taxon>Cupriavidus</taxon>
    </lineage>
</organism>
<proteinExistence type="predicted"/>
<evidence type="ECO:0000313" key="1">
    <source>
        <dbReference type="EMBL" id="EHP39794.1"/>
    </source>
</evidence>
<evidence type="ECO:0000313" key="2">
    <source>
        <dbReference type="Proteomes" id="UP000005808"/>
    </source>
</evidence>
<protein>
    <submittedName>
        <fullName evidence="1">Porin</fullName>
    </submittedName>
</protein>
<dbReference type="PATRIC" id="fig|1127483.3.peg.5909"/>
<accession>H1SCG9</accession>
<gene>
    <name evidence="1" type="ORF">OR16_29594</name>
</gene>